<feature type="chain" id="PRO_5007857013" description="Asl1-like glycosyl hydrolase catalytic domain-containing protein" evidence="1">
    <location>
        <begin position="18"/>
        <end position="301"/>
    </location>
</feature>
<evidence type="ECO:0000313" key="3">
    <source>
        <dbReference type="EMBL" id="KZV86162.1"/>
    </source>
</evidence>
<dbReference type="AlphaFoldDB" id="A0A165E680"/>
<dbReference type="InterPro" id="IPR024655">
    <property type="entry name" value="Asl1_glyco_hydro_catalytic"/>
</dbReference>
<dbReference type="Pfam" id="PF11790">
    <property type="entry name" value="Glyco_hydro_cc"/>
    <property type="match status" value="1"/>
</dbReference>
<organism evidence="3 4">
    <name type="scientific">Exidia glandulosa HHB12029</name>
    <dbReference type="NCBI Taxonomy" id="1314781"/>
    <lineage>
        <taxon>Eukaryota</taxon>
        <taxon>Fungi</taxon>
        <taxon>Dikarya</taxon>
        <taxon>Basidiomycota</taxon>
        <taxon>Agaricomycotina</taxon>
        <taxon>Agaricomycetes</taxon>
        <taxon>Auriculariales</taxon>
        <taxon>Exidiaceae</taxon>
        <taxon>Exidia</taxon>
    </lineage>
</organism>
<dbReference type="InParanoid" id="A0A165E680"/>
<name>A0A165E680_EXIGL</name>
<keyword evidence="1" id="KW-0732">Signal</keyword>
<evidence type="ECO:0000256" key="1">
    <source>
        <dbReference type="SAM" id="SignalP"/>
    </source>
</evidence>
<reference evidence="3 4" key="1">
    <citation type="journal article" date="2016" name="Mol. Biol. Evol.">
        <title>Comparative Genomics of Early-Diverging Mushroom-Forming Fungi Provides Insights into the Origins of Lignocellulose Decay Capabilities.</title>
        <authorList>
            <person name="Nagy L.G."/>
            <person name="Riley R."/>
            <person name="Tritt A."/>
            <person name="Adam C."/>
            <person name="Daum C."/>
            <person name="Floudas D."/>
            <person name="Sun H."/>
            <person name="Yadav J.S."/>
            <person name="Pangilinan J."/>
            <person name="Larsson K.H."/>
            <person name="Matsuura K."/>
            <person name="Barry K."/>
            <person name="Labutti K."/>
            <person name="Kuo R."/>
            <person name="Ohm R.A."/>
            <person name="Bhattacharya S.S."/>
            <person name="Shirouzu T."/>
            <person name="Yoshinaga Y."/>
            <person name="Martin F.M."/>
            <person name="Grigoriev I.V."/>
            <person name="Hibbett D.S."/>
        </authorList>
    </citation>
    <scope>NUCLEOTIDE SEQUENCE [LARGE SCALE GENOMIC DNA]</scope>
    <source>
        <strain evidence="3 4">HHB12029</strain>
    </source>
</reference>
<sequence length="301" mass="33281">MKSSFFLLALAAVFVAASPIVEQPDADVDFDSLDSFGSDDAFDVAVHELEARKVTHKKVGISADWNTPKQGAAVAHLKNNHTSAHYNWSPWKFDNLPKGISFWPMLHGEESIKDWGHVTKGYGITAMGCNEVNHAGQSKMTVKRGVEIWKKYLMPLKNKGYKLVSHSTDQSASGTAWQKAWRKACPACHKSVWAYSVHWYGTDPAAFKKYVTNMHKITGKPIVVTEFACTDFSGQKKCDAAKAKAFMDNVTSWMNAQDWIPAYFWFGAWPAGSMPGGVQGANSIVDGNGNPTALGKHYMQR</sequence>
<dbReference type="SUPFAM" id="SSF51445">
    <property type="entry name" value="(Trans)glycosidases"/>
    <property type="match status" value="1"/>
</dbReference>
<dbReference type="GO" id="GO:0071966">
    <property type="term" value="P:fungal-type cell wall polysaccharide metabolic process"/>
    <property type="evidence" value="ECO:0007669"/>
    <property type="project" value="TreeGrafter"/>
</dbReference>
<dbReference type="OrthoDB" id="5959761at2759"/>
<keyword evidence="4" id="KW-1185">Reference proteome</keyword>
<dbReference type="Gene3D" id="3.20.20.80">
    <property type="entry name" value="Glycosidases"/>
    <property type="match status" value="1"/>
</dbReference>
<dbReference type="STRING" id="1314781.A0A165E680"/>
<feature type="domain" description="Asl1-like glycosyl hydrolase catalytic" evidence="2">
    <location>
        <begin position="74"/>
        <end position="298"/>
    </location>
</feature>
<accession>A0A165E680</accession>
<feature type="signal peptide" evidence="1">
    <location>
        <begin position="1"/>
        <end position="17"/>
    </location>
</feature>
<evidence type="ECO:0000313" key="4">
    <source>
        <dbReference type="Proteomes" id="UP000077266"/>
    </source>
</evidence>
<gene>
    <name evidence="3" type="ORF">EXIGLDRAFT_725098</name>
</gene>
<dbReference type="Proteomes" id="UP000077266">
    <property type="component" value="Unassembled WGS sequence"/>
</dbReference>
<evidence type="ECO:0000259" key="2">
    <source>
        <dbReference type="Pfam" id="PF11790"/>
    </source>
</evidence>
<dbReference type="PANTHER" id="PTHR34154:SF3">
    <property type="entry name" value="ALKALI-SENSITIVE LINKAGE PROTEIN 1"/>
    <property type="match status" value="1"/>
</dbReference>
<dbReference type="PANTHER" id="PTHR34154">
    <property type="entry name" value="ALKALI-SENSITIVE LINKAGE PROTEIN 1"/>
    <property type="match status" value="1"/>
</dbReference>
<dbReference type="InterPro" id="IPR017853">
    <property type="entry name" value="GH"/>
</dbReference>
<dbReference type="InterPro" id="IPR053183">
    <property type="entry name" value="ASL1"/>
</dbReference>
<proteinExistence type="predicted"/>
<dbReference type="EMBL" id="KV426164">
    <property type="protein sequence ID" value="KZV86162.1"/>
    <property type="molecule type" value="Genomic_DNA"/>
</dbReference>
<protein>
    <recommendedName>
        <fullName evidence="2">Asl1-like glycosyl hydrolase catalytic domain-containing protein</fullName>
    </recommendedName>
</protein>
<dbReference type="GO" id="GO:0009277">
    <property type="term" value="C:fungal-type cell wall"/>
    <property type="evidence" value="ECO:0007669"/>
    <property type="project" value="TreeGrafter"/>
</dbReference>